<dbReference type="OrthoDB" id="101857at2"/>
<organism evidence="1 2">
    <name type="scientific">Paraburkholderia piptadeniae</name>
    <dbReference type="NCBI Taxonomy" id="1701573"/>
    <lineage>
        <taxon>Bacteria</taxon>
        <taxon>Pseudomonadati</taxon>
        <taxon>Pseudomonadota</taxon>
        <taxon>Betaproteobacteria</taxon>
        <taxon>Burkholderiales</taxon>
        <taxon>Burkholderiaceae</taxon>
        <taxon>Paraburkholderia</taxon>
    </lineage>
</organism>
<dbReference type="AlphaFoldDB" id="A0A1N7SQB1"/>
<evidence type="ECO:0000313" key="1">
    <source>
        <dbReference type="EMBL" id="SIT49619.1"/>
    </source>
</evidence>
<name>A0A1N7SQB1_9BURK</name>
<proteinExistence type="predicted"/>
<reference evidence="1" key="1">
    <citation type="submission" date="2016-12" db="EMBL/GenBank/DDBJ databases">
        <authorList>
            <person name="Moulin L."/>
        </authorList>
    </citation>
    <scope>NUCLEOTIDE SEQUENCE [LARGE SCALE GENOMIC DNA]</scope>
    <source>
        <strain evidence="1">STM 7183</strain>
    </source>
</reference>
<accession>A0A1N7SQB1</accession>
<dbReference type="EMBL" id="CYGY02000070">
    <property type="protein sequence ID" value="SIT49619.1"/>
    <property type="molecule type" value="Genomic_DNA"/>
</dbReference>
<dbReference type="Proteomes" id="UP000195569">
    <property type="component" value="Unassembled WGS sequence"/>
</dbReference>
<gene>
    <name evidence="1" type="ORF">BN2476_700015</name>
</gene>
<evidence type="ECO:0000313" key="2">
    <source>
        <dbReference type="Proteomes" id="UP000195569"/>
    </source>
</evidence>
<comment type="caution">
    <text evidence="1">The sequence shown here is derived from an EMBL/GenBank/DDBJ whole genome shotgun (WGS) entry which is preliminary data.</text>
</comment>
<dbReference type="RefSeq" id="WP_087738522.1">
    <property type="nucleotide sequence ID" value="NZ_CYGY02000070.1"/>
</dbReference>
<keyword evidence="2" id="KW-1185">Reference proteome</keyword>
<sequence>MKANVYQIFYSGETRASLDAGFIPLDNTGGRPDWYEYWPIRRFLLNNPLNPNEGYGFLSPKFGKKIGLHSDTVFQFLAETPDDVDVVTFPMFYDVAAFFLNVFEHACVAHSGIAPTLVAALKQIMPSVDINTLVMTSKETVFCNYLIAKPAFWAEWIGLCDQLFAIAESGVGELAEGLNASVSYEQDSAPAKVFLIERMASLLLCTQPQWRVRSYNPLTMPTSASPIRLLGAELLMLDGLKFASRQTGLPEYLAVFRQRQGELFQRAMADPQ</sequence>
<protein>
    <submittedName>
        <fullName evidence="1">Uncharacterized protein</fullName>
    </submittedName>
</protein>